<dbReference type="EMBL" id="LT671821">
    <property type="protein sequence ID" value="SHO75727.1"/>
    <property type="molecule type" value="Genomic_DNA"/>
</dbReference>
<evidence type="ECO:0000256" key="3">
    <source>
        <dbReference type="ARBA" id="ARBA00022989"/>
    </source>
</evidence>
<evidence type="ECO:0000256" key="5">
    <source>
        <dbReference type="SAM" id="Phobius"/>
    </source>
</evidence>
<dbReference type="GO" id="GO:0022857">
    <property type="term" value="F:transmembrane transporter activity"/>
    <property type="evidence" value="ECO:0007669"/>
    <property type="project" value="InterPro"/>
</dbReference>
<organism evidence="6 7">
    <name type="scientific">Malassezia sympodialis (strain ATCC 42132)</name>
    <name type="common">Atopic eczema-associated yeast</name>
    <dbReference type="NCBI Taxonomy" id="1230383"/>
    <lineage>
        <taxon>Eukaryota</taxon>
        <taxon>Fungi</taxon>
        <taxon>Dikarya</taxon>
        <taxon>Basidiomycota</taxon>
        <taxon>Ustilaginomycotina</taxon>
        <taxon>Malasseziomycetes</taxon>
        <taxon>Malasseziales</taxon>
        <taxon>Malasseziaceae</taxon>
        <taxon>Malassezia</taxon>
    </lineage>
</organism>
<accession>A0A1M8A018</accession>
<dbReference type="Pfam" id="PF07690">
    <property type="entry name" value="MFS_1"/>
    <property type="match status" value="1"/>
</dbReference>
<keyword evidence="4 5" id="KW-0472">Membrane</keyword>
<dbReference type="OrthoDB" id="3026777at2759"/>
<protein>
    <recommendedName>
        <fullName evidence="8">Major facilitator superfamily (MFS) profile domain-containing protein</fullName>
    </recommendedName>
</protein>
<evidence type="ECO:0000313" key="6">
    <source>
        <dbReference type="EMBL" id="SHO75727.1"/>
    </source>
</evidence>
<dbReference type="GO" id="GO:0016020">
    <property type="term" value="C:membrane"/>
    <property type="evidence" value="ECO:0007669"/>
    <property type="project" value="UniProtKB-SubCell"/>
</dbReference>
<feature type="transmembrane region" description="Helical" evidence="5">
    <location>
        <begin position="199"/>
        <end position="223"/>
    </location>
</feature>
<evidence type="ECO:0008006" key="8">
    <source>
        <dbReference type="Google" id="ProtNLM"/>
    </source>
</evidence>
<keyword evidence="2 5" id="KW-0812">Transmembrane</keyword>
<feature type="transmembrane region" description="Helical" evidence="5">
    <location>
        <begin position="516"/>
        <end position="541"/>
    </location>
</feature>
<reference evidence="7" key="1">
    <citation type="journal article" date="2017" name="Nucleic Acids Res.">
        <title>Proteogenomics produces comprehensive and highly accurate protein-coding gene annotation in a complete genome assembly of Malassezia sympodialis.</title>
        <authorList>
            <person name="Zhu Y."/>
            <person name="Engstroem P.G."/>
            <person name="Tellgren-Roth C."/>
            <person name="Baudo C.D."/>
            <person name="Kennell J.C."/>
            <person name="Sun S."/>
            <person name="Billmyre R.B."/>
            <person name="Schroeder M.S."/>
            <person name="Andersson A."/>
            <person name="Holm T."/>
            <person name="Sigurgeirsson B."/>
            <person name="Wu G."/>
            <person name="Sankaranarayanan S.R."/>
            <person name="Siddharthan R."/>
            <person name="Sanyal K."/>
            <person name="Lundeberg J."/>
            <person name="Nystedt B."/>
            <person name="Boekhout T."/>
            <person name="Dawson T.L. Jr."/>
            <person name="Heitman J."/>
            <person name="Scheynius A."/>
            <person name="Lehtioe J."/>
        </authorList>
    </citation>
    <scope>NUCLEOTIDE SEQUENCE [LARGE SCALE GENOMIC DNA]</scope>
    <source>
        <strain evidence="7">ATCC 42132</strain>
    </source>
</reference>
<feature type="transmembrane region" description="Helical" evidence="5">
    <location>
        <begin position="580"/>
        <end position="603"/>
    </location>
</feature>
<dbReference type="VEuPathDB" id="FungiDB:MSYG_0058"/>
<keyword evidence="7" id="KW-1185">Reference proteome</keyword>
<keyword evidence="3 5" id="KW-1133">Transmembrane helix</keyword>
<dbReference type="Proteomes" id="UP000186303">
    <property type="component" value="Chromosome 1"/>
</dbReference>
<feature type="transmembrane region" description="Helical" evidence="5">
    <location>
        <begin position="360"/>
        <end position="383"/>
    </location>
</feature>
<dbReference type="OMA" id="TFALICH"/>
<dbReference type="PANTHER" id="PTHR23507:SF1">
    <property type="entry name" value="FI18259P1-RELATED"/>
    <property type="match status" value="1"/>
</dbReference>
<evidence type="ECO:0000256" key="2">
    <source>
        <dbReference type="ARBA" id="ARBA00022692"/>
    </source>
</evidence>
<feature type="transmembrane region" description="Helical" evidence="5">
    <location>
        <begin position="70"/>
        <end position="89"/>
    </location>
</feature>
<evidence type="ECO:0000313" key="7">
    <source>
        <dbReference type="Proteomes" id="UP000186303"/>
    </source>
</evidence>
<feature type="transmembrane region" description="Helical" evidence="5">
    <location>
        <begin position="395"/>
        <end position="416"/>
    </location>
</feature>
<sequence length="626" mass="68046">MAPEAGLAMAGDEGDVPHVPHMLSQIPGPDYVPAEVADLEGELYDDAEPTVTLDELAWLRPLPWWRRPRPMFLLPVVLIFSLALGVILAPRMELFLSMLCQQLLVDESMALDQPPHVPSPKCRRSVEAQRSLSMLQMKLLVVAGLGSALMTGYWSRLSDRIGRRRILLSAVAGAIVNDAMAVLLSYVTSDHVPFGVNLFVLGSGIEGFFGSSGTVTAMSQSYLSDVTPSGTRSRLFALMSGILFAGIAIGPAIGGVLTKWTGTLSIPLCVAILIHAAIVVCLPFVPESLHPEAQRKAVQSHHEARHRHSGHGIVYSLTHGLLAPFRNLGFLLPRRLSEEDLPVMGSSRLDTQSRHWDANLLLLSVAYAVELACMAIVPIKIQYVQLVFGWESSRVGYFVSFTALCRMLSLTVFVPLMTKILHRMPSTTVLPQDGAFTPGTDVHAALDEQGYARDDVPALKPWTTREREREQQWKDREKKLRLIHDSHMDMRIAVGSSLITCGGSIMSAHANTAGMFLLSVFLVALGGGVGSAISSLGIAALPRTHGAGRLFGAWGVLSTLSGSILGPILFSMVFSRSVSTAPWLVFYMVAILQFVVIATLSMVRLASVESLDGLPARPRRPTRQSR</sequence>
<feature type="transmembrane region" description="Helical" evidence="5">
    <location>
        <begin position="166"/>
        <end position="187"/>
    </location>
</feature>
<dbReference type="PANTHER" id="PTHR23507">
    <property type="entry name" value="ZGC:174356"/>
    <property type="match status" value="1"/>
</dbReference>
<dbReference type="Gene3D" id="1.20.1250.20">
    <property type="entry name" value="MFS general substrate transporter like domains"/>
    <property type="match status" value="2"/>
</dbReference>
<evidence type="ECO:0000256" key="4">
    <source>
        <dbReference type="ARBA" id="ARBA00023136"/>
    </source>
</evidence>
<evidence type="ECO:0000256" key="1">
    <source>
        <dbReference type="ARBA" id="ARBA00004141"/>
    </source>
</evidence>
<feature type="transmembrane region" description="Helical" evidence="5">
    <location>
        <begin position="264"/>
        <end position="285"/>
    </location>
</feature>
<name>A0A1M8A018_MALS4</name>
<proteinExistence type="predicted"/>
<feature type="transmembrane region" description="Helical" evidence="5">
    <location>
        <begin position="553"/>
        <end position="574"/>
    </location>
</feature>
<dbReference type="InterPro" id="IPR011701">
    <property type="entry name" value="MFS"/>
</dbReference>
<dbReference type="SUPFAM" id="SSF103473">
    <property type="entry name" value="MFS general substrate transporter"/>
    <property type="match status" value="1"/>
</dbReference>
<feature type="transmembrane region" description="Helical" evidence="5">
    <location>
        <begin position="235"/>
        <end position="258"/>
    </location>
</feature>
<dbReference type="AlphaFoldDB" id="A0A1M8A018"/>
<feature type="transmembrane region" description="Helical" evidence="5">
    <location>
        <begin position="135"/>
        <end position="154"/>
    </location>
</feature>
<gene>
    <name evidence="6" type="ORF">MSYG_0058</name>
</gene>
<comment type="subcellular location">
    <subcellularLocation>
        <location evidence="1">Membrane</location>
        <topology evidence="1">Multi-pass membrane protein</topology>
    </subcellularLocation>
</comment>
<dbReference type="InterPro" id="IPR036259">
    <property type="entry name" value="MFS_trans_sf"/>
</dbReference>